<evidence type="ECO:0000256" key="4">
    <source>
        <dbReference type="SAM" id="MobiDB-lite"/>
    </source>
</evidence>
<dbReference type="PANTHER" id="PTHR31314:SF113">
    <property type="entry name" value="MYB FAMILY TRANSCRIPTION FACTOR MPH1"/>
    <property type="match status" value="1"/>
</dbReference>
<feature type="non-terminal residue" evidence="5">
    <location>
        <position position="1"/>
    </location>
</feature>
<sequence length="159" mass="18188">ATPKRIMQMMAIKGLKISHVKSHLQMYRNMRAHPSLHVVMPDFNLSSSLHVSKKLRENTSKSSKEKESGSQNGENIPYNDYQEAEGSTISGMTKVEEEEDNAGEIYELPKADYDCEKEINVWPNLDDYQKYSNFNNGSSTFFYSTRETSTYINLDLSLS</sequence>
<dbReference type="InterPro" id="IPR046955">
    <property type="entry name" value="PHR1-like"/>
</dbReference>
<evidence type="ECO:0000256" key="1">
    <source>
        <dbReference type="ARBA" id="ARBA00023015"/>
    </source>
</evidence>
<evidence type="ECO:0000313" key="6">
    <source>
        <dbReference type="Proteomes" id="UP000222542"/>
    </source>
</evidence>
<dbReference type="Gramene" id="PHT73280">
    <property type="protein sequence ID" value="PHT73280"/>
    <property type="gene ID" value="T459_24065"/>
</dbReference>
<proteinExistence type="predicted"/>
<dbReference type="InterPro" id="IPR006447">
    <property type="entry name" value="Myb_dom_plants"/>
</dbReference>
<dbReference type="GO" id="GO:0003677">
    <property type="term" value="F:DNA binding"/>
    <property type="evidence" value="ECO:0007669"/>
    <property type="project" value="InterPro"/>
</dbReference>
<dbReference type="Gene3D" id="1.10.10.60">
    <property type="entry name" value="Homeodomain-like"/>
    <property type="match status" value="1"/>
</dbReference>
<comment type="caution">
    <text evidence="5">The sequence shown here is derived from an EMBL/GenBank/DDBJ whole genome shotgun (WGS) entry which is preliminary data.</text>
</comment>
<feature type="compositionally biased region" description="Basic and acidic residues" evidence="4">
    <location>
        <begin position="54"/>
        <end position="68"/>
    </location>
</feature>
<keyword evidence="3" id="KW-0539">Nucleus</keyword>
<dbReference type="PANTHER" id="PTHR31314">
    <property type="entry name" value="MYB FAMILY TRANSCRIPTION FACTOR PHL7-LIKE"/>
    <property type="match status" value="1"/>
</dbReference>
<evidence type="ECO:0000313" key="5">
    <source>
        <dbReference type="EMBL" id="PHT73280.1"/>
    </source>
</evidence>
<evidence type="ECO:0000256" key="3">
    <source>
        <dbReference type="ARBA" id="ARBA00023242"/>
    </source>
</evidence>
<feature type="region of interest" description="Disordered" evidence="4">
    <location>
        <begin position="54"/>
        <end position="90"/>
    </location>
</feature>
<dbReference type="EMBL" id="AYRZ02000009">
    <property type="protein sequence ID" value="PHT73280.1"/>
    <property type="molecule type" value="Genomic_DNA"/>
</dbReference>
<organism evidence="5 6">
    <name type="scientific">Capsicum annuum</name>
    <name type="common">Capsicum pepper</name>
    <dbReference type="NCBI Taxonomy" id="4072"/>
    <lineage>
        <taxon>Eukaryota</taxon>
        <taxon>Viridiplantae</taxon>
        <taxon>Streptophyta</taxon>
        <taxon>Embryophyta</taxon>
        <taxon>Tracheophyta</taxon>
        <taxon>Spermatophyta</taxon>
        <taxon>Magnoliopsida</taxon>
        <taxon>eudicotyledons</taxon>
        <taxon>Gunneridae</taxon>
        <taxon>Pentapetalae</taxon>
        <taxon>asterids</taxon>
        <taxon>lamiids</taxon>
        <taxon>Solanales</taxon>
        <taxon>Solanaceae</taxon>
        <taxon>Solanoideae</taxon>
        <taxon>Capsiceae</taxon>
        <taxon>Capsicum</taxon>
    </lineage>
</organism>
<dbReference type="AlphaFoldDB" id="A0A2G2YU51"/>
<gene>
    <name evidence="5" type="ORF">T459_24065</name>
</gene>
<keyword evidence="2" id="KW-0804">Transcription</keyword>
<reference evidence="5 6" key="1">
    <citation type="journal article" date="2014" name="Nat. Genet.">
        <title>Genome sequence of the hot pepper provides insights into the evolution of pungency in Capsicum species.</title>
        <authorList>
            <person name="Kim S."/>
            <person name="Park M."/>
            <person name="Yeom S.I."/>
            <person name="Kim Y.M."/>
            <person name="Lee J.M."/>
            <person name="Lee H.A."/>
            <person name="Seo E."/>
            <person name="Choi J."/>
            <person name="Cheong K."/>
            <person name="Kim K.T."/>
            <person name="Jung K."/>
            <person name="Lee G.W."/>
            <person name="Oh S.K."/>
            <person name="Bae C."/>
            <person name="Kim S.B."/>
            <person name="Lee H.Y."/>
            <person name="Kim S.Y."/>
            <person name="Kim M.S."/>
            <person name="Kang B.C."/>
            <person name="Jo Y.D."/>
            <person name="Yang H.B."/>
            <person name="Jeong H.J."/>
            <person name="Kang W.H."/>
            <person name="Kwon J.K."/>
            <person name="Shin C."/>
            <person name="Lim J.Y."/>
            <person name="Park J.H."/>
            <person name="Huh J.H."/>
            <person name="Kim J.S."/>
            <person name="Kim B.D."/>
            <person name="Cohen O."/>
            <person name="Paran I."/>
            <person name="Suh M.C."/>
            <person name="Lee S.B."/>
            <person name="Kim Y.K."/>
            <person name="Shin Y."/>
            <person name="Noh S.J."/>
            <person name="Park J."/>
            <person name="Seo Y.S."/>
            <person name="Kwon S.Y."/>
            <person name="Kim H.A."/>
            <person name="Park J.M."/>
            <person name="Kim H.J."/>
            <person name="Choi S.B."/>
            <person name="Bosland P.W."/>
            <person name="Reeves G."/>
            <person name="Jo S.H."/>
            <person name="Lee B.W."/>
            <person name="Cho H.T."/>
            <person name="Choi H.S."/>
            <person name="Lee M.S."/>
            <person name="Yu Y."/>
            <person name="Do Choi Y."/>
            <person name="Park B.S."/>
            <person name="van Deynze A."/>
            <person name="Ashrafi H."/>
            <person name="Hill T."/>
            <person name="Kim W.T."/>
            <person name="Pai H.S."/>
            <person name="Ahn H.K."/>
            <person name="Yeam I."/>
            <person name="Giovannoni J.J."/>
            <person name="Rose J.K."/>
            <person name="Sorensen I."/>
            <person name="Lee S.J."/>
            <person name="Kim R.W."/>
            <person name="Choi I.Y."/>
            <person name="Choi B.S."/>
            <person name="Lim J.S."/>
            <person name="Lee Y.H."/>
            <person name="Choi D."/>
        </authorList>
    </citation>
    <scope>NUCLEOTIDE SEQUENCE [LARGE SCALE GENOMIC DNA]</scope>
    <source>
        <strain evidence="6">cv. CM334</strain>
    </source>
</reference>
<accession>A0A2G2YU51</accession>
<dbReference type="GO" id="GO:0003700">
    <property type="term" value="F:DNA-binding transcription factor activity"/>
    <property type="evidence" value="ECO:0007669"/>
    <property type="project" value="InterPro"/>
</dbReference>
<reference evidence="5 6" key="2">
    <citation type="journal article" date="2017" name="Genome Biol.">
        <title>New reference genome sequences of hot pepper reveal the massive evolution of plant disease-resistance genes by retroduplication.</title>
        <authorList>
            <person name="Kim S."/>
            <person name="Park J."/>
            <person name="Yeom S.I."/>
            <person name="Kim Y.M."/>
            <person name="Seo E."/>
            <person name="Kim K.T."/>
            <person name="Kim M.S."/>
            <person name="Lee J.M."/>
            <person name="Cheong K."/>
            <person name="Shin H.S."/>
            <person name="Kim S.B."/>
            <person name="Han K."/>
            <person name="Lee J."/>
            <person name="Park M."/>
            <person name="Lee H.A."/>
            <person name="Lee H.Y."/>
            <person name="Lee Y."/>
            <person name="Oh S."/>
            <person name="Lee J.H."/>
            <person name="Choi E."/>
            <person name="Choi E."/>
            <person name="Lee S.E."/>
            <person name="Jeon J."/>
            <person name="Kim H."/>
            <person name="Choi G."/>
            <person name="Song H."/>
            <person name="Lee J."/>
            <person name="Lee S.C."/>
            <person name="Kwon J.K."/>
            <person name="Lee H.Y."/>
            <person name="Koo N."/>
            <person name="Hong Y."/>
            <person name="Kim R.W."/>
            <person name="Kang W.H."/>
            <person name="Huh J.H."/>
            <person name="Kang B.C."/>
            <person name="Yang T.J."/>
            <person name="Lee Y.H."/>
            <person name="Bennetzen J.L."/>
            <person name="Choi D."/>
        </authorList>
    </citation>
    <scope>NUCLEOTIDE SEQUENCE [LARGE SCALE GENOMIC DNA]</scope>
    <source>
        <strain evidence="6">cv. CM334</strain>
    </source>
</reference>
<dbReference type="STRING" id="4072.A0A2G2YU51"/>
<protein>
    <submittedName>
        <fullName evidence="5">Uncharacterized protein</fullName>
    </submittedName>
</protein>
<keyword evidence="1" id="KW-0805">Transcription regulation</keyword>
<name>A0A2G2YU51_CAPAN</name>
<keyword evidence="6" id="KW-1185">Reference proteome</keyword>
<dbReference type="Proteomes" id="UP000222542">
    <property type="component" value="Unassembled WGS sequence"/>
</dbReference>
<dbReference type="NCBIfam" id="TIGR01557">
    <property type="entry name" value="myb_SHAQKYF"/>
    <property type="match status" value="1"/>
</dbReference>
<dbReference type="OMA" id="IHYNDYQ"/>
<evidence type="ECO:0000256" key="2">
    <source>
        <dbReference type="ARBA" id="ARBA00023163"/>
    </source>
</evidence>